<keyword evidence="5" id="KW-1185">Reference proteome</keyword>
<dbReference type="InterPro" id="IPR052178">
    <property type="entry name" value="Sec_Metab_Biosynth_SDR"/>
</dbReference>
<dbReference type="PROSITE" id="PS00061">
    <property type="entry name" value="ADH_SHORT"/>
    <property type="match status" value="1"/>
</dbReference>
<name>A0ABR4CJT2_9HELO</name>
<comment type="similarity">
    <text evidence="1">Belongs to the short-chain dehydrogenases/reductases (SDR) family.</text>
</comment>
<comment type="caution">
    <text evidence="4">The sequence shown here is derived from an EMBL/GenBank/DDBJ whole genome shotgun (WGS) entry which is preliminary data.</text>
</comment>
<accession>A0ABR4CJT2</accession>
<dbReference type="InterPro" id="IPR020904">
    <property type="entry name" value="Sc_DH/Rdtase_CS"/>
</dbReference>
<evidence type="ECO:0000256" key="2">
    <source>
        <dbReference type="ARBA" id="ARBA00022857"/>
    </source>
</evidence>
<evidence type="ECO:0000256" key="3">
    <source>
        <dbReference type="ARBA" id="ARBA00023002"/>
    </source>
</evidence>
<dbReference type="InterPro" id="IPR036291">
    <property type="entry name" value="NAD(P)-bd_dom_sf"/>
</dbReference>
<organism evidence="4 5">
    <name type="scientific">Oculimacula yallundae</name>
    <dbReference type="NCBI Taxonomy" id="86028"/>
    <lineage>
        <taxon>Eukaryota</taxon>
        <taxon>Fungi</taxon>
        <taxon>Dikarya</taxon>
        <taxon>Ascomycota</taxon>
        <taxon>Pezizomycotina</taxon>
        <taxon>Leotiomycetes</taxon>
        <taxon>Helotiales</taxon>
        <taxon>Ploettnerulaceae</taxon>
        <taxon>Oculimacula</taxon>
    </lineage>
</organism>
<dbReference type="SUPFAM" id="SSF51735">
    <property type="entry name" value="NAD(P)-binding Rossmann-fold domains"/>
    <property type="match status" value="1"/>
</dbReference>
<evidence type="ECO:0000313" key="4">
    <source>
        <dbReference type="EMBL" id="KAL2070034.1"/>
    </source>
</evidence>
<dbReference type="EMBL" id="JAZHXI010000007">
    <property type="protein sequence ID" value="KAL2070034.1"/>
    <property type="molecule type" value="Genomic_DNA"/>
</dbReference>
<dbReference type="Pfam" id="PF00106">
    <property type="entry name" value="adh_short"/>
    <property type="match status" value="1"/>
</dbReference>
<dbReference type="PANTHER" id="PTHR43618:SF18">
    <property type="entry name" value="SHORT CHAIN DEHYDROGENASE_REDUCTASE FAMILY (AFU_ORTHOLOGUE AFUA_5G12480)"/>
    <property type="match status" value="1"/>
</dbReference>
<dbReference type="PRINTS" id="PR00081">
    <property type="entry name" value="GDHRDH"/>
</dbReference>
<dbReference type="InterPro" id="IPR002347">
    <property type="entry name" value="SDR_fam"/>
</dbReference>
<proteinExistence type="inferred from homology"/>
<keyword evidence="2" id="KW-0521">NADP</keyword>
<dbReference type="Proteomes" id="UP001595075">
    <property type="component" value="Unassembled WGS sequence"/>
</dbReference>
<protein>
    <submittedName>
        <fullName evidence="4">Uncharacterized protein</fullName>
    </submittedName>
</protein>
<keyword evidence="3" id="KW-0560">Oxidoreductase</keyword>
<dbReference type="CDD" id="cd05233">
    <property type="entry name" value="SDR_c"/>
    <property type="match status" value="1"/>
</dbReference>
<evidence type="ECO:0000256" key="1">
    <source>
        <dbReference type="ARBA" id="ARBA00006484"/>
    </source>
</evidence>
<evidence type="ECO:0000313" key="5">
    <source>
        <dbReference type="Proteomes" id="UP001595075"/>
    </source>
</evidence>
<gene>
    <name evidence="4" type="ORF">VTL71DRAFT_14714</name>
</gene>
<sequence length="286" mass="30192">MSSLDAASLFSVKGLVAVITGGGSGIGLMMAKALEANGATVYIIGRRLESLERAASQGKHGNIIPLQGDVTKKEDLSSIVDKITKEKGYINVLIANSGISGPVLEKLSEDATLSQLQESLWKTDSLEFDNTFSVNTSAVWFSVVAFLGLLDEGNKKGNVDQKSQVIATSSIGGFNRIPLAGYAYSASKAGTTFMMKQFATALVPYDIRSNVIAPGIVYPSEMADDTIEKIKNSTGFPKSFIPAERVGTVEDMAGAVLYLTSRAGGYLNGNVIVTDGGRLSVLPSSY</sequence>
<dbReference type="PANTHER" id="PTHR43618">
    <property type="entry name" value="7-ALPHA-HYDROXYSTEROID DEHYDROGENASE"/>
    <property type="match status" value="1"/>
</dbReference>
<dbReference type="Gene3D" id="3.40.50.720">
    <property type="entry name" value="NAD(P)-binding Rossmann-like Domain"/>
    <property type="match status" value="1"/>
</dbReference>
<reference evidence="4 5" key="1">
    <citation type="journal article" date="2024" name="Commun. Biol.">
        <title>Comparative genomic analysis of thermophilic fungi reveals convergent evolutionary adaptations and gene losses.</title>
        <authorList>
            <person name="Steindorff A.S."/>
            <person name="Aguilar-Pontes M.V."/>
            <person name="Robinson A.J."/>
            <person name="Andreopoulos B."/>
            <person name="LaButti K."/>
            <person name="Kuo A."/>
            <person name="Mondo S."/>
            <person name="Riley R."/>
            <person name="Otillar R."/>
            <person name="Haridas S."/>
            <person name="Lipzen A."/>
            <person name="Grimwood J."/>
            <person name="Schmutz J."/>
            <person name="Clum A."/>
            <person name="Reid I.D."/>
            <person name="Moisan M.C."/>
            <person name="Butler G."/>
            <person name="Nguyen T.T.M."/>
            <person name="Dewar K."/>
            <person name="Conant G."/>
            <person name="Drula E."/>
            <person name="Henrissat B."/>
            <person name="Hansel C."/>
            <person name="Singer S."/>
            <person name="Hutchinson M.I."/>
            <person name="de Vries R.P."/>
            <person name="Natvig D.O."/>
            <person name="Powell A.J."/>
            <person name="Tsang A."/>
            <person name="Grigoriev I.V."/>
        </authorList>
    </citation>
    <scope>NUCLEOTIDE SEQUENCE [LARGE SCALE GENOMIC DNA]</scope>
    <source>
        <strain evidence="4 5">CBS 494.80</strain>
    </source>
</reference>